<dbReference type="SUPFAM" id="SSF48371">
    <property type="entry name" value="ARM repeat"/>
    <property type="match status" value="1"/>
</dbReference>
<sequence length="466" mass="52483">MSETTTKRLVMERKKRESREMFACELKLRPKNVKNVGTLETVPYPESVRLPNLELNFPVEPGRFRYDRGFLLQFMSVCKQRPASLAPLGALGLEPYNTSREGANSTHRQESPSASQARHTSSNAIVSSAPFRSTTGRPMFTPRGAIQGGARGGYPGQNGRARNQRGNTRGNGPRSSELHTPGSQAAIIQLVSRPEATEGPSIGTDTLDSHQRQHLRARWLIIIKYRVKALLNRLAVDNFESISKKIIGWANRSEGEKDEIFLKRIVSLVVEHAKSGAAFSELYARLCRKMVEQISSNVQDETIHDSQGQPIAGGALFRKYLLSYCHYEFECRWCPEETPISVEPEDNVAEATSQASRRHAADLNPYKATKAKRQDLGLVRFICELFRLQMLNERAVHDCVKVLLSNIINPGEEEIVALNVIFTTIGPSLDNFKGKDHIDIYFERMQEMVKGNISWRLRFLLMASLK</sequence>
<dbReference type="InterPro" id="IPR036211">
    <property type="entry name" value="eIF4G_eIF4E-bd_sf"/>
</dbReference>
<dbReference type="SUPFAM" id="SSF101489">
    <property type="entry name" value="Eukaryotic initiation factor 4f subunit eIF4g, eIF4e-binding domain"/>
    <property type="match status" value="1"/>
</dbReference>
<feature type="compositionally biased region" description="Polar residues" evidence="8">
    <location>
        <begin position="97"/>
        <end position="136"/>
    </location>
</feature>
<evidence type="ECO:0000256" key="5">
    <source>
        <dbReference type="ARBA" id="ARBA00022553"/>
    </source>
</evidence>
<reference evidence="10 11" key="1">
    <citation type="submission" date="2015-07" db="EMBL/GenBank/DDBJ databases">
        <authorList>
            <person name="Noorani M."/>
        </authorList>
    </citation>
    <scope>NUCLEOTIDE SEQUENCE [LARGE SCALE GENOMIC DNA]</scope>
    <source>
        <strain evidence="10">BBA 69670</strain>
    </source>
</reference>
<evidence type="ECO:0000313" key="10">
    <source>
        <dbReference type="EMBL" id="CUA74531.1"/>
    </source>
</evidence>
<dbReference type="PANTHER" id="PTHR23253:SF9">
    <property type="entry name" value="EUKARYOTIC TRANSLATION INITIATION FACTOR 4 GAMMA 2"/>
    <property type="match status" value="1"/>
</dbReference>
<keyword evidence="3" id="KW-0963">Cytoplasm</keyword>
<dbReference type="Gene3D" id="1.20.970.30">
    <property type="entry name" value="eIF4G, eIF4E-binding domain"/>
    <property type="match status" value="1"/>
</dbReference>
<dbReference type="GO" id="GO:0003729">
    <property type="term" value="F:mRNA binding"/>
    <property type="evidence" value="ECO:0007669"/>
    <property type="project" value="TreeGrafter"/>
</dbReference>
<dbReference type="Pfam" id="PF12152">
    <property type="entry name" value="eIF_4G1"/>
    <property type="match status" value="1"/>
</dbReference>
<feature type="region of interest" description="Disordered" evidence="8">
    <location>
        <begin position="97"/>
        <end position="182"/>
    </location>
</feature>
<dbReference type="Pfam" id="PF02854">
    <property type="entry name" value="MIF4G"/>
    <property type="match status" value="1"/>
</dbReference>
<dbReference type="GO" id="GO:0003743">
    <property type="term" value="F:translation initiation factor activity"/>
    <property type="evidence" value="ECO:0007669"/>
    <property type="project" value="UniProtKB-KW"/>
</dbReference>
<gene>
    <name evidence="10" type="ORF">RSOLAG22IIIB_05591</name>
</gene>
<dbReference type="PANTHER" id="PTHR23253">
    <property type="entry name" value="EUKARYOTIC TRANSLATION INITIATION FACTOR 4 GAMMA"/>
    <property type="match status" value="1"/>
</dbReference>
<dbReference type="InterPro" id="IPR022745">
    <property type="entry name" value="eIF4G1_eIF4E-bd"/>
</dbReference>
<feature type="domain" description="MIF4G" evidence="9">
    <location>
        <begin position="224"/>
        <end position="466"/>
    </location>
</feature>
<protein>
    <submittedName>
        <fullName evidence="10">Eukaryotic translation initiation factor 4 gamma</fullName>
    </submittedName>
</protein>
<evidence type="ECO:0000256" key="7">
    <source>
        <dbReference type="ARBA" id="ARBA00022917"/>
    </source>
</evidence>
<keyword evidence="4 10" id="KW-0396">Initiation factor</keyword>
<dbReference type="FunFam" id="1.25.40.180:FF:000020">
    <property type="entry name" value="Eukaryotic translation initiation factor subunit"/>
    <property type="match status" value="1"/>
</dbReference>
<feature type="compositionally biased region" description="Polar residues" evidence="8">
    <location>
        <begin position="160"/>
        <end position="174"/>
    </location>
</feature>
<keyword evidence="5" id="KW-0597">Phosphoprotein</keyword>
<comment type="subcellular location">
    <subcellularLocation>
        <location evidence="1">Cytoplasm</location>
    </subcellularLocation>
</comment>
<name>A0A0K6G7T5_9AGAM</name>
<dbReference type="SMART" id="SM00543">
    <property type="entry name" value="MIF4G"/>
    <property type="match status" value="1"/>
</dbReference>
<dbReference type="GO" id="GO:0016281">
    <property type="term" value="C:eukaryotic translation initiation factor 4F complex"/>
    <property type="evidence" value="ECO:0007669"/>
    <property type="project" value="TreeGrafter"/>
</dbReference>
<accession>A0A0K6G7T5</accession>
<evidence type="ECO:0000259" key="9">
    <source>
        <dbReference type="SMART" id="SM00543"/>
    </source>
</evidence>
<evidence type="ECO:0000256" key="1">
    <source>
        <dbReference type="ARBA" id="ARBA00004496"/>
    </source>
</evidence>
<feature type="compositionally biased region" description="Gly residues" evidence="8">
    <location>
        <begin position="146"/>
        <end position="156"/>
    </location>
</feature>
<dbReference type="Proteomes" id="UP000044841">
    <property type="component" value="Unassembled WGS sequence"/>
</dbReference>
<dbReference type="AlphaFoldDB" id="A0A0K6G7T5"/>
<dbReference type="GO" id="GO:0010494">
    <property type="term" value="C:cytoplasmic stress granule"/>
    <property type="evidence" value="ECO:0007669"/>
    <property type="project" value="UniProtKB-ARBA"/>
</dbReference>
<evidence type="ECO:0000256" key="4">
    <source>
        <dbReference type="ARBA" id="ARBA00022540"/>
    </source>
</evidence>
<organism evidence="10 11">
    <name type="scientific">Rhizoctonia solani</name>
    <dbReference type="NCBI Taxonomy" id="456999"/>
    <lineage>
        <taxon>Eukaryota</taxon>
        <taxon>Fungi</taxon>
        <taxon>Dikarya</taxon>
        <taxon>Basidiomycota</taxon>
        <taxon>Agaricomycotina</taxon>
        <taxon>Agaricomycetes</taxon>
        <taxon>Cantharellales</taxon>
        <taxon>Ceratobasidiaceae</taxon>
        <taxon>Rhizoctonia</taxon>
    </lineage>
</organism>
<keyword evidence="6" id="KW-0694">RNA-binding</keyword>
<proteinExistence type="inferred from homology"/>
<evidence type="ECO:0000256" key="6">
    <source>
        <dbReference type="ARBA" id="ARBA00022884"/>
    </source>
</evidence>
<dbReference type="InterPro" id="IPR003890">
    <property type="entry name" value="MIF4G-like_typ-3"/>
</dbReference>
<comment type="similarity">
    <text evidence="2">Belongs to the eukaryotic initiation factor 4G family.</text>
</comment>
<keyword evidence="11" id="KW-1185">Reference proteome</keyword>
<evidence type="ECO:0000256" key="2">
    <source>
        <dbReference type="ARBA" id="ARBA00005775"/>
    </source>
</evidence>
<evidence type="ECO:0000256" key="3">
    <source>
        <dbReference type="ARBA" id="ARBA00022490"/>
    </source>
</evidence>
<dbReference type="InterPro" id="IPR016024">
    <property type="entry name" value="ARM-type_fold"/>
</dbReference>
<dbReference type="Gene3D" id="1.25.40.180">
    <property type="match status" value="1"/>
</dbReference>
<evidence type="ECO:0000256" key="8">
    <source>
        <dbReference type="SAM" id="MobiDB-lite"/>
    </source>
</evidence>
<dbReference type="EMBL" id="CYGV01001456">
    <property type="protein sequence ID" value="CUA74531.1"/>
    <property type="molecule type" value="Genomic_DNA"/>
</dbReference>
<evidence type="ECO:0000313" key="11">
    <source>
        <dbReference type="Proteomes" id="UP000044841"/>
    </source>
</evidence>
<keyword evidence="7" id="KW-0648">Protein biosynthesis</keyword>